<dbReference type="PANTHER" id="PTHR11358:SF26">
    <property type="entry name" value="GUANIDINO ACID HYDROLASE, MITOCHONDRIAL"/>
    <property type="match status" value="1"/>
</dbReference>
<name>A0A543CTM8_9ACTN</name>
<dbReference type="EMBL" id="VFOZ01000001">
    <property type="protein sequence ID" value="TQM00268.1"/>
    <property type="molecule type" value="Genomic_DNA"/>
</dbReference>
<comment type="caution">
    <text evidence="6">The sequence shown here is derived from an EMBL/GenBank/DDBJ whole genome shotgun (WGS) entry which is preliminary data.</text>
</comment>
<sequence>MSDTPSNTPNEPRRPGPMYVNRRGEMDWSGIQTFMKAPVCMTPEDLRAGKVDVAIGGAPWDGTATGLTGTQLGPRAIRQGDYIAGDRYIHHLDVRVNPLDHLVLADYGDAEILTGNTEGTYENVRSFVGEILAGGAIPIILGGDHGITWPAATAVADAYGHGKVGIVHFDAHADTAPDQQGSLYGHGTPMRRLIESGAVPGRNFVQVGLRGYWPEPPVLEWMEENDLRTHFMAEIHRDGFGTVLERAVDEALDSADHLYISLDVDVADPAYAPGTGTPEPGGLTSGEVLWAIRRLAAEVGMVGMDVVEVSPPYDVGPGITALFARRAVMEALTGTAMRRIGLTQPAYVDPRSAGTGSSRTYRSLKED</sequence>
<dbReference type="PROSITE" id="PS01053">
    <property type="entry name" value="ARGINASE_1"/>
    <property type="match status" value="1"/>
</dbReference>
<feature type="region of interest" description="Disordered" evidence="5">
    <location>
        <begin position="347"/>
        <end position="367"/>
    </location>
</feature>
<dbReference type="InterPro" id="IPR006035">
    <property type="entry name" value="Ureohydrolase"/>
</dbReference>
<accession>A0A543CTM8</accession>
<dbReference type="GO" id="GO:0046872">
    <property type="term" value="F:metal ion binding"/>
    <property type="evidence" value="ECO:0007669"/>
    <property type="project" value="UniProtKB-KW"/>
</dbReference>
<dbReference type="PROSITE" id="PS51409">
    <property type="entry name" value="ARGINASE_2"/>
    <property type="match status" value="1"/>
</dbReference>
<keyword evidence="3 4" id="KW-0378">Hydrolase</keyword>
<dbReference type="InterPro" id="IPR023696">
    <property type="entry name" value="Ureohydrolase_dom_sf"/>
</dbReference>
<protein>
    <submittedName>
        <fullName evidence="6">Agmatinase</fullName>
    </submittedName>
</protein>
<dbReference type="GO" id="GO:0033389">
    <property type="term" value="P:putrescine biosynthetic process from arginine, via agmatine"/>
    <property type="evidence" value="ECO:0007669"/>
    <property type="project" value="TreeGrafter"/>
</dbReference>
<dbReference type="SUPFAM" id="SSF52768">
    <property type="entry name" value="Arginase/deacetylase"/>
    <property type="match status" value="1"/>
</dbReference>
<dbReference type="Pfam" id="PF00491">
    <property type="entry name" value="Arginase"/>
    <property type="match status" value="1"/>
</dbReference>
<evidence type="ECO:0000256" key="1">
    <source>
        <dbReference type="ARBA" id="ARBA00009227"/>
    </source>
</evidence>
<evidence type="ECO:0000256" key="4">
    <source>
        <dbReference type="RuleBase" id="RU003684"/>
    </source>
</evidence>
<gene>
    <name evidence="6" type="ORF">FB559_5978</name>
</gene>
<keyword evidence="7" id="KW-1185">Reference proteome</keyword>
<dbReference type="OrthoDB" id="9788689at2"/>
<dbReference type="RefSeq" id="WP_141959685.1">
    <property type="nucleotide sequence ID" value="NZ_VFOZ01000001.1"/>
</dbReference>
<evidence type="ECO:0000256" key="3">
    <source>
        <dbReference type="ARBA" id="ARBA00022801"/>
    </source>
</evidence>
<organism evidence="6 7">
    <name type="scientific">Actinoallomurus bryophytorum</name>
    <dbReference type="NCBI Taxonomy" id="1490222"/>
    <lineage>
        <taxon>Bacteria</taxon>
        <taxon>Bacillati</taxon>
        <taxon>Actinomycetota</taxon>
        <taxon>Actinomycetes</taxon>
        <taxon>Streptosporangiales</taxon>
        <taxon>Thermomonosporaceae</taxon>
        <taxon>Actinoallomurus</taxon>
    </lineage>
</organism>
<dbReference type="AlphaFoldDB" id="A0A543CTM8"/>
<evidence type="ECO:0000313" key="6">
    <source>
        <dbReference type="EMBL" id="TQM00268.1"/>
    </source>
</evidence>
<dbReference type="Gene3D" id="3.40.800.10">
    <property type="entry name" value="Ureohydrolase domain"/>
    <property type="match status" value="1"/>
</dbReference>
<comment type="similarity">
    <text evidence="1">Belongs to the arginase family. Agmatinase subfamily.</text>
</comment>
<proteinExistence type="inferred from homology"/>
<evidence type="ECO:0000313" key="7">
    <source>
        <dbReference type="Proteomes" id="UP000316096"/>
    </source>
</evidence>
<reference evidence="6 7" key="1">
    <citation type="submission" date="2019-06" db="EMBL/GenBank/DDBJ databases">
        <title>Sequencing the genomes of 1000 actinobacteria strains.</title>
        <authorList>
            <person name="Klenk H.-P."/>
        </authorList>
    </citation>
    <scope>NUCLEOTIDE SEQUENCE [LARGE SCALE GENOMIC DNA]</scope>
    <source>
        <strain evidence="6 7">DSM 102200</strain>
    </source>
</reference>
<dbReference type="PANTHER" id="PTHR11358">
    <property type="entry name" value="ARGINASE/AGMATINASE"/>
    <property type="match status" value="1"/>
</dbReference>
<dbReference type="PRINTS" id="PR00116">
    <property type="entry name" value="ARGINASE"/>
</dbReference>
<keyword evidence="2" id="KW-0479">Metal-binding</keyword>
<dbReference type="CDD" id="cd09990">
    <property type="entry name" value="Agmatinase-like"/>
    <property type="match status" value="1"/>
</dbReference>
<dbReference type="Proteomes" id="UP000316096">
    <property type="component" value="Unassembled WGS sequence"/>
</dbReference>
<dbReference type="GO" id="GO:0008783">
    <property type="term" value="F:agmatinase activity"/>
    <property type="evidence" value="ECO:0007669"/>
    <property type="project" value="TreeGrafter"/>
</dbReference>
<evidence type="ECO:0000256" key="5">
    <source>
        <dbReference type="SAM" id="MobiDB-lite"/>
    </source>
</evidence>
<evidence type="ECO:0000256" key="2">
    <source>
        <dbReference type="ARBA" id="ARBA00022723"/>
    </source>
</evidence>
<dbReference type="InterPro" id="IPR020855">
    <property type="entry name" value="Ureohydrolase_Mn_BS"/>
</dbReference>